<protein>
    <submittedName>
        <fullName evidence="1">DUF507 family protein</fullName>
    </submittedName>
</protein>
<dbReference type="InterPro" id="IPR007463">
    <property type="entry name" value="DUF507"/>
</dbReference>
<sequence length="95" mass="10761">MRLREDQIHRLAEKVYSDLAADGLITPKGERSAVVAGIAKAISQDFSREQLLERDAERLLDETVAAMGRGAAEIDRRKMLRMIKEKLAKERKIVL</sequence>
<organism evidence="1 2">
    <name type="scientific">Oryzomonas rubra</name>
    <dbReference type="NCBI Taxonomy" id="2509454"/>
    <lineage>
        <taxon>Bacteria</taxon>
        <taxon>Pseudomonadati</taxon>
        <taxon>Thermodesulfobacteriota</taxon>
        <taxon>Desulfuromonadia</taxon>
        <taxon>Geobacterales</taxon>
        <taxon>Geobacteraceae</taxon>
        <taxon>Oryzomonas</taxon>
    </lineage>
</organism>
<accession>A0A5A9XM61</accession>
<dbReference type="AlphaFoldDB" id="A0A5A9XM61"/>
<evidence type="ECO:0000313" key="2">
    <source>
        <dbReference type="Proteomes" id="UP000324298"/>
    </source>
</evidence>
<dbReference type="EMBL" id="SRSD01000002">
    <property type="protein sequence ID" value="KAA0894034.1"/>
    <property type="molecule type" value="Genomic_DNA"/>
</dbReference>
<name>A0A5A9XM61_9BACT</name>
<evidence type="ECO:0000313" key="1">
    <source>
        <dbReference type="EMBL" id="KAA0894034.1"/>
    </source>
</evidence>
<comment type="caution">
    <text evidence="1">The sequence shown here is derived from an EMBL/GenBank/DDBJ whole genome shotgun (WGS) entry which is preliminary data.</text>
</comment>
<dbReference type="Proteomes" id="UP000324298">
    <property type="component" value="Unassembled WGS sequence"/>
</dbReference>
<dbReference type="OrthoDB" id="5398589at2"/>
<gene>
    <name evidence="1" type="ORF">ET418_03450</name>
</gene>
<dbReference type="Pfam" id="PF04368">
    <property type="entry name" value="DUF507"/>
    <property type="match status" value="1"/>
</dbReference>
<dbReference type="RefSeq" id="WP_149306192.1">
    <property type="nucleotide sequence ID" value="NZ_SRSD01000002.1"/>
</dbReference>
<reference evidence="1 2" key="1">
    <citation type="submission" date="2019-04" db="EMBL/GenBank/DDBJ databases">
        <title>Geobacter ruber sp. nov., ferric-reducing bacteria isolated from paddy soil.</title>
        <authorList>
            <person name="Xu Z."/>
            <person name="Masuda Y."/>
            <person name="Itoh H."/>
            <person name="Senoo K."/>
        </authorList>
    </citation>
    <scope>NUCLEOTIDE SEQUENCE [LARGE SCALE GENOMIC DNA]</scope>
    <source>
        <strain evidence="1 2">Red88</strain>
    </source>
</reference>
<keyword evidence="2" id="KW-1185">Reference proteome</keyword>
<proteinExistence type="predicted"/>